<accession>A0ABY6CJ60</accession>
<proteinExistence type="predicted"/>
<gene>
    <name evidence="1" type="ORF">N8A98_08545</name>
</gene>
<dbReference type="SUPFAM" id="SSF160379">
    <property type="entry name" value="SP0830-like"/>
    <property type="match status" value="1"/>
</dbReference>
<dbReference type="PANTHER" id="PTHR36439">
    <property type="entry name" value="BLL4334 PROTEIN"/>
    <property type="match status" value="1"/>
</dbReference>
<protein>
    <submittedName>
        <fullName evidence="1">DUF1697 domain-containing protein</fullName>
    </submittedName>
</protein>
<name>A0ABY6CJ60_9HYPH</name>
<dbReference type="Pfam" id="PF08002">
    <property type="entry name" value="DUF1697"/>
    <property type="match status" value="1"/>
</dbReference>
<dbReference type="Gene3D" id="3.30.70.1280">
    <property type="entry name" value="SP0830-like domains"/>
    <property type="match status" value="1"/>
</dbReference>
<dbReference type="PANTHER" id="PTHR36439:SF1">
    <property type="entry name" value="DUF1697 DOMAIN-CONTAINING PROTEIN"/>
    <property type="match status" value="1"/>
</dbReference>
<evidence type="ECO:0000313" key="2">
    <source>
        <dbReference type="Proteomes" id="UP001061862"/>
    </source>
</evidence>
<dbReference type="InterPro" id="IPR012545">
    <property type="entry name" value="DUF1697"/>
</dbReference>
<evidence type="ECO:0000313" key="1">
    <source>
        <dbReference type="EMBL" id="UXN71211.1"/>
    </source>
</evidence>
<dbReference type="Proteomes" id="UP001061862">
    <property type="component" value="Chromosome"/>
</dbReference>
<sequence length="173" mass="19247">MSRHVALLRGVNLGKRQVKSADLVTAFEAMGFANVKTLLASGNVLFDGEAPERDRIEAALERHFGFEIGTVLRSQEEMRALVARDPFKGRLEDADTKLYVTFLAEPDARTLPMPCGIAGDFEVVDLTEREVFMLAFRLPNGRFGLGMDQVSKHFGSKRLWTSRNFNTVLKAAA</sequence>
<keyword evidence="2" id="KW-1185">Reference proteome</keyword>
<dbReference type="RefSeq" id="WP_262170648.1">
    <property type="nucleotide sequence ID" value="NZ_CP104965.1"/>
</dbReference>
<dbReference type="EMBL" id="CP104965">
    <property type="protein sequence ID" value="UXN71211.1"/>
    <property type="molecule type" value="Genomic_DNA"/>
</dbReference>
<dbReference type="PIRSF" id="PIRSF008502">
    <property type="entry name" value="UCP008502"/>
    <property type="match status" value="1"/>
</dbReference>
<reference evidence="1 2" key="1">
    <citation type="submission" date="2022-09" db="EMBL/GenBank/DDBJ databases">
        <title>Interaction between co-microsymbionts with complementary sets of symbiotic genes in legume-rhizobium systems.</title>
        <authorList>
            <person name="Safronova V."/>
            <person name="Sazanova A."/>
            <person name="Afonin A."/>
            <person name="Chirak E."/>
        </authorList>
    </citation>
    <scope>NUCLEOTIDE SEQUENCE [LARGE SCALE GENOMIC DNA]</scope>
    <source>
        <strain evidence="1 2">A18/4-1</strain>
    </source>
</reference>
<organism evidence="1 2">
    <name type="scientific">Devosia neptuniae</name>
    <dbReference type="NCBI Taxonomy" id="191302"/>
    <lineage>
        <taxon>Bacteria</taxon>
        <taxon>Pseudomonadati</taxon>
        <taxon>Pseudomonadota</taxon>
        <taxon>Alphaproteobacteria</taxon>
        <taxon>Hyphomicrobiales</taxon>
        <taxon>Devosiaceae</taxon>
        <taxon>Devosia</taxon>
    </lineage>
</organism>